<keyword evidence="3" id="KW-0862">Zinc</keyword>
<dbReference type="InterPro" id="IPR018957">
    <property type="entry name" value="Znf_C3HC4_RING-type"/>
</dbReference>
<evidence type="ECO:0000259" key="5">
    <source>
        <dbReference type="PROSITE" id="PS50089"/>
    </source>
</evidence>
<reference evidence="6" key="5">
    <citation type="journal article" date="2021" name="G3 (Bethesda)">
        <title>Aegilops tauschii genome assembly Aet v5.0 features greater sequence contiguity and improved annotation.</title>
        <authorList>
            <person name="Wang L."/>
            <person name="Zhu T."/>
            <person name="Rodriguez J.C."/>
            <person name="Deal K.R."/>
            <person name="Dubcovsky J."/>
            <person name="McGuire P.E."/>
            <person name="Lux T."/>
            <person name="Spannagl M."/>
            <person name="Mayer K.F.X."/>
            <person name="Baldrich P."/>
            <person name="Meyers B.C."/>
            <person name="Huo N."/>
            <person name="Gu Y.Q."/>
            <person name="Zhou H."/>
            <person name="Devos K.M."/>
            <person name="Bennetzen J.L."/>
            <person name="Unver T."/>
            <person name="Budak H."/>
            <person name="Gulick P.J."/>
            <person name="Galiba G."/>
            <person name="Kalapos B."/>
            <person name="Nelson D.R."/>
            <person name="Li P."/>
            <person name="You F.M."/>
            <person name="Luo M.C."/>
            <person name="Dvorak J."/>
        </authorList>
    </citation>
    <scope>NUCLEOTIDE SEQUENCE [LARGE SCALE GENOMIC DNA]</scope>
    <source>
        <strain evidence="6">cv. AL8/78</strain>
    </source>
</reference>
<evidence type="ECO:0000313" key="6">
    <source>
        <dbReference type="EnsemblPlants" id="AET2Gv20349100.1"/>
    </source>
</evidence>
<name>A0A453B351_AEGTS</name>
<dbReference type="Gramene" id="AET2Gv20349100.1">
    <property type="protein sequence ID" value="AET2Gv20349100.1"/>
    <property type="gene ID" value="AET2Gv20349100"/>
</dbReference>
<evidence type="ECO:0000256" key="4">
    <source>
        <dbReference type="PROSITE-ProRule" id="PRU00175"/>
    </source>
</evidence>
<dbReference type="SMART" id="SM00184">
    <property type="entry name" value="RING"/>
    <property type="match status" value="1"/>
</dbReference>
<keyword evidence="1" id="KW-0479">Metal-binding</keyword>
<dbReference type="PROSITE" id="PS50089">
    <property type="entry name" value="ZF_RING_2"/>
    <property type="match status" value="1"/>
</dbReference>
<organism evidence="6 7">
    <name type="scientific">Aegilops tauschii subsp. strangulata</name>
    <name type="common">Goatgrass</name>
    <dbReference type="NCBI Taxonomy" id="200361"/>
    <lineage>
        <taxon>Eukaryota</taxon>
        <taxon>Viridiplantae</taxon>
        <taxon>Streptophyta</taxon>
        <taxon>Embryophyta</taxon>
        <taxon>Tracheophyta</taxon>
        <taxon>Spermatophyta</taxon>
        <taxon>Magnoliopsida</taxon>
        <taxon>Liliopsida</taxon>
        <taxon>Poales</taxon>
        <taxon>Poaceae</taxon>
        <taxon>BOP clade</taxon>
        <taxon>Pooideae</taxon>
        <taxon>Triticodae</taxon>
        <taxon>Triticeae</taxon>
        <taxon>Triticinae</taxon>
        <taxon>Aegilops</taxon>
    </lineage>
</organism>
<dbReference type="PROSITE" id="PS00518">
    <property type="entry name" value="ZF_RING_1"/>
    <property type="match status" value="1"/>
</dbReference>
<keyword evidence="2 4" id="KW-0863">Zinc-finger</keyword>
<reference evidence="7" key="1">
    <citation type="journal article" date="2014" name="Science">
        <title>Ancient hybridizations among the ancestral genomes of bread wheat.</title>
        <authorList>
            <consortium name="International Wheat Genome Sequencing Consortium,"/>
            <person name="Marcussen T."/>
            <person name="Sandve S.R."/>
            <person name="Heier L."/>
            <person name="Spannagl M."/>
            <person name="Pfeifer M."/>
            <person name="Jakobsen K.S."/>
            <person name="Wulff B.B."/>
            <person name="Steuernagel B."/>
            <person name="Mayer K.F."/>
            <person name="Olsen O.A."/>
        </authorList>
    </citation>
    <scope>NUCLEOTIDE SEQUENCE [LARGE SCALE GENOMIC DNA]</scope>
    <source>
        <strain evidence="7">cv. AL8/78</strain>
    </source>
</reference>
<evidence type="ECO:0000256" key="1">
    <source>
        <dbReference type="ARBA" id="ARBA00022723"/>
    </source>
</evidence>
<dbReference type="Proteomes" id="UP000015105">
    <property type="component" value="Chromosome 2D"/>
</dbReference>
<dbReference type="STRING" id="200361.A0A453B351"/>
<evidence type="ECO:0000256" key="2">
    <source>
        <dbReference type="ARBA" id="ARBA00022771"/>
    </source>
</evidence>
<reference evidence="7" key="2">
    <citation type="journal article" date="2017" name="Nat. Plants">
        <title>The Aegilops tauschii genome reveals multiple impacts of transposons.</title>
        <authorList>
            <person name="Zhao G."/>
            <person name="Zou C."/>
            <person name="Li K."/>
            <person name="Wang K."/>
            <person name="Li T."/>
            <person name="Gao L."/>
            <person name="Zhang X."/>
            <person name="Wang H."/>
            <person name="Yang Z."/>
            <person name="Liu X."/>
            <person name="Jiang W."/>
            <person name="Mao L."/>
            <person name="Kong X."/>
            <person name="Jiao Y."/>
            <person name="Jia J."/>
        </authorList>
    </citation>
    <scope>NUCLEOTIDE SEQUENCE [LARGE SCALE GENOMIC DNA]</scope>
    <source>
        <strain evidence="7">cv. AL8/78</strain>
    </source>
</reference>
<dbReference type="InterPro" id="IPR001841">
    <property type="entry name" value="Znf_RING"/>
</dbReference>
<dbReference type="InterPro" id="IPR017907">
    <property type="entry name" value="Znf_RING_CS"/>
</dbReference>
<sequence>DSYEYASKNPELLKNLASLVADAEDFDCPICLSSPSNTVITSCTHIYCQTCILKIHKKTSLLLRRYNILMTMTRAVLTLTNLSLRRCKPCWSY</sequence>
<reference evidence="6" key="4">
    <citation type="submission" date="2019-03" db="UniProtKB">
        <authorList>
            <consortium name="EnsemblPlants"/>
        </authorList>
    </citation>
    <scope>IDENTIFICATION</scope>
</reference>
<evidence type="ECO:0000256" key="3">
    <source>
        <dbReference type="ARBA" id="ARBA00022833"/>
    </source>
</evidence>
<protein>
    <recommendedName>
        <fullName evidence="5">RING-type domain-containing protein</fullName>
    </recommendedName>
</protein>
<reference evidence="6" key="3">
    <citation type="journal article" date="2017" name="Nature">
        <title>Genome sequence of the progenitor of the wheat D genome Aegilops tauschii.</title>
        <authorList>
            <person name="Luo M.C."/>
            <person name="Gu Y.Q."/>
            <person name="Puiu D."/>
            <person name="Wang H."/>
            <person name="Twardziok S.O."/>
            <person name="Deal K.R."/>
            <person name="Huo N."/>
            <person name="Zhu T."/>
            <person name="Wang L."/>
            <person name="Wang Y."/>
            <person name="McGuire P.E."/>
            <person name="Liu S."/>
            <person name="Long H."/>
            <person name="Ramasamy R.K."/>
            <person name="Rodriguez J.C."/>
            <person name="Van S.L."/>
            <person name="Yuan L."/>
            <person name="Wang Z."/>
            <person name="Xia Z."/>
            <person name="Xiao L."/>
            <person name="Anderson O.D."/>
            <person name="Ouyang S."/>
            <person name="Liang Y."/>
            <person name="Zimin A.V."/>
            <person name="Pertea G."/>
            <person name="Qi P."/>
            <person name="Bennetzen J.L."/>
            <person name="Dai X."/>
            <person name="Dawson M.W."/>
            <person name="Muller H.G."/>
            <person name="Kugler K."/>
            <person name="Rivarola-Duarte L."/>
            <person name="Spannagl M."/>
            <person name="Mayer K.F.X."/>
            <person name="Lu F.H."/>
            <person name="Bevan M.W."/>
            <person name="Leroy P."/>
            <person name="Li P."/>
            <person name="You F.M."/>
            <person name="Sun Q."/>
            <person name="Liu Z."/>
            <person name="Lyons E."/>
            <person name="Wicker T."/>
            <person name="Salzberg S.L."/>
            <person name="Devos K.M."/>
            <person name="Dvorak J."/>
        </authorList>
    </citation>
    <scope>NUCLEOTIDE SEQUENCE [LARGE SCALE GENOMIC DNA]</scope>
    <source>
        <strain evidence="6">cv. AL8/78</strain>
    </source>
</reference>
<proteinExistence type="predicted"/>
<accession>A0A453B351</accession>
<dbReference type="AlphaFoldDB" id="A0A453B351"/>
<dbReference type="InterPro" id="IPR013083">
    <property type="entry name" value="Znf_RING/FYVE/PHD"/>
</dbReference>
<feature type="domain" description="RING-type" evidence="5">
    <location>
        <begin position="28"/>
        <end position="90"/>
    </location>
</feature>
<evidence type="ECO:0000313" key="7">
    <source>
        <dbReference type="Proteomes" id="UP000015105"/>
    </source>
</evidence>
<dbReference type="Gene3D" id="3.30.40.10">
    <property type="entry name" value="Zinc/RING finger domain, C3HC4 (zinc finger)"/>
    <property type="match status" value="1"/>
</dbReference>
<keyword evidence="7" id="KW-1185">Reference proteome</keyword>
<dbReference type="SUPFAM" id="SSF57850">
    <property type="entry name" value="RING/U-box"/>
    <property type="match status" value="1"/>
</dbReference>
<dbReference type="EnsemblPlants" id="AET2Gv20349100.1">
    <property type="protein sequence ID" value="AET2Gv20349100.1"/>
    <property type="gene ID" value="AET2Gv20349100"/>
</dbReference>
<dbReference type="GO" id="GO:0008270">
    <property type="term" value="F:zinc ion binding"/>
    <property type="evidence" value="ECO:0007669"/>
    <property type="project" value="UniProtKB-KW"/>
</dbReference>
<dbReference type="Pfam" id="PF00097">
    <property type="entry name" value="zf-C3HC4"/>
    <property type="match status" value="1"/>
</dbReference>